<dbReference type="NCBIfam" id="TIGR04490">
    <property type="entry name" value="SoxZ_true"/>
    <property type="match status" value="1"/>
</dbReference>
<dbReference type="SUPFAM" id="SSF81296">
    <property type="entry name" value="E set domains"/>
    <property type="match status" value="1"/>
</dbReference>
<proteinExistence type="predicted"/>
<keyword evidence="3" id="KW-1185">Reference proteome</keyword>
<dbReference type="InterPro" id="IPR014756">
    <property type="entry name" value="Ig_E-set"/>
</dbReference>
<comment type="caution">
    <text evidence="2">The sequence shown here is derived from an EMBL/GenBank/DDBJ whole genome shotgun (WGS) entry which is preliminary data.</text>
</comment>
<dbReference type="Proteomes" id="UP000440694">
    <property type="component" value="Unassembled WGS sequence"/>
</dbReference>
<dbReference type="InterPro" id="IPR030995">
    <property type="entry name" value="SoxZ"/>
</dbReference>
<protein>
    <submittedName>
        <fullName evidence="2">Thiosulfate oxidation carrier complex protein SoxZ</fullName>
    </submittedName>
</protein>
<name>A0A6I3KDA4_9HYPH</name>
<dbReference type="InterPro" id="IPR013783">
    <property type="entry name" value="Ig-like_fold"/>
</dbReference>
<dbReference type="Gene3D" id="2.60.40.10">
    <property type="entry name" value="Immunoglobulins"/>
    <property type="match status" value="1"/>
</dbReference>
<dbReference type="AlphaFoldDB" id="A0A6I3KDA4"/>
<evidence type="ECO:0000313" key="2">
    <source>
        <dbReference type="EMBL" id="MTD92814.1"/>
    </source>
</evidence>
<evidence type="ECO:0000313" key="3">
    <source>
        <dbReference type="Proteomes" id="UP000440694"/>
    </source>
</evidence>
<gene>
    <name evidence="2" type="primary">soxZ</name>
    <name evidence="2" type="ORF">GIW81_00525</name>
</gene>
<evidence type="ECO:0000259" key="1">
    <source>
        <dbReference type="Pfam" id="PF08770"/>
    </source>
</evidence>
<sequence length="107" mass="11477">MKKPPRIKLPEAINPGQIIEVKTLATHVMETGNRKDGTGKIIPRNIIHTFTATFEGEEVFSATLGSGIAANPYIAFFMKVPGPGTLTLTWLDDAGTTTVEKVPLSVA</sequence>
<organism evidence="2 3">
    <name type="scientific">Hyphomicrobium album</name>
    <dbReference type="NCBI Taxonomy" id="2665159"/>
    <lineage>
        <taxon>Bacteria</taxon>
        <taxon>Pseudomonadati</taxon>
        <taxon>Pseudomonadota</taxon>
        <taxon>Alphaproteobacteria</taxon>
        <taxon>Hyphomicrobiales</taxon>
        <taxon>Hyphomicrobiaceae</taxon>
        <taxon>Hyphomicrobium</taxon>
    </lineage>
</organism>
<reference evidence="2 3" key="1">
    <citation type="submission" date="2019-11" db="EMBL/GenBank/DDBJ databases">
        <title>Identification of a novel strain.</title>
        <authorList>
            <person name="Xu Q."/>
            <person name="Wang G."/>
        </authorList>
    </citation>
    <scope>NUCLEOTIDE SEQUENCE [LARGE SCALE GENOMIC DNA]</scope>
    <source>
        <strain evidence="3">xq</strain>
    </source>
</reference>
<accession>A0A6I3KDA4</accession>
<dbReference type="InterPro" id="IPR014880">
    <property type="entry name" value="SoxZ_dom"/>
</dbReference>
<dbReference type="EMBL" id="WMBQ01000001">
    <property type="protein sequence ID" value="MTD92814.1"/>
    <property type="molecule type" value="Genomic_DNA"/>
</dbReference>
<dbReference type="Pfam" id="PF08770">
    <property type="entry name" value="SoxZ"/>
    <property type="match status" value="1"/>
</dbReference>
<feature type="domain" description="Sulphur oxidation protein SoxZ" evidence="1">
    <location>
        <begin position="8"/>
        <end position="101"/>
    </location>
</feature>